<comment type="caution">
    <text evidence="2">The sequence shown here is derived from an EMBL/GenBank/DDBJ whole genome shotgun (WGS) entry which is preliminary data.</text>
</comment>
<evidence type="ECO:0000256" key="1">
    <source>
        <dbReference type="SAM" id="MobiDB-lite"/>
    </source>
</evidence>
<name>A0A426YH72_ENSVE</name>
<evidence type="ECO:0000313" key="2">
    <source>
        <dbReference type="EMBL" id="RRT51078.1"/>
    </source>
</evidence>
<dbReference type="Proteomes" id="UP000287651">
    <property type="component" value="Unassembled WGS sequence"/>
</dbReference>
<sequence length="80" mass="8941">MKASMEVPDLDIKTRRTHEKKEGAGSEGTSMVGRGGQTATAEEAEVALVLLHYERRRWRCRKKCKKLSLDSGGLPLAEER</sequence>
<dbReference type="EMBL" id="AMZH03012405">
    <property type="protein sequence ID" value="RRT51078.1"/>
    <property type="molecule type" value="Genomic_DNA"/>
</dbReference>
<proteinExistence type="predicted"/>
<accession>A0A426YH72</accession>
<reference evidence="2 3" key="1">
    <citation type="journal article" date="2014" name="Agronomy (Basel)">
        <title>A Draft Genome Sequence for Ensete ventricosum, the Drought-Tolerant Tree Against Hunger.</title>
        <authorList>
            <person name="Harrison J."/>
            <person name="Moore K.A."/>
            <person name="Paszkiewicz K."/>
            <person name="Jones T."/>
            <person name="Grant M."/>
            <person name="Ambacheew D."/>
            <person name="Muzemil S."/>
            <person name="Studholme D.J."/>
        </authorList>
    </citation>
    <scope>NUCLEOTIDE SEQUENCE [LARGE SCALE GENOMIC DNA]</scope>
</reference>
<dbReference type="AlphaFoldDB" id="A0A426YH72"/>
<feature type="compositionally biased region" description="Basic and acidic residues" evidence="1">
    <location>
        <begin position="10"/>
        <end position="24"/>
    </location>
</feature>
<organism evidence="2 3">
    <name type="scientific">Ensete ventricosum</name>
    <name type="common">Abyssinian banana</name>
    <name type="synonym">Musa ensete</name>
    <dbReference type="NCBI Taxonomy" id="4639"/>
    <lineage>
        <taxon>Eukaryota</taxon>
        <taxon>Viridiplantae</taxon>
        <taxon>Streptophyta</taxon>
        <taxon>Embryophyta</taxon>
        <taxon>Tracheophyta</taxon>
        <taxon>Spermatophyta</taxon>
        <taxon>Magnoliopsida</taxon>
        <taxon>Liliopsida</taxon>
        <taxon>Zingiberales</taxon>
        <taxon>Musaceae</taxon>
        <taxon>Ensete</taxon>
    </lineage>
</organism>
<feature type="region of interest" description="Disordered" evidence="1">
    <location>
        <begin position="1"/>
        <end position="39"/>
    </location>
</feature>
<evidence type="ECO:0000313" key="3">
    <source>
        <dbReference type="Proteomes" id="UP000287651"/>
    </source>
</evidence>
<protein>
    <submittedName>
        <fullName evidence="2">Uncharacterized protein</fullName>
    </submittedName>
</protein>
<gene>
    <name evidence="2" type="ORF">B296_00033098</name>
</gene>